<dbReference type="Pfam" id="PF04471">
    <property type="entry name" value="Mrr_cat"/>
    <property type="match status" value="1"/>
</dbReference>
<organism evidence="3 4">
    <name type="scientific">Paenibacillus provencensis</name>
    <dbReference type="NCBI Taxonomy" id="441151"/>
    <lineage>
        <taxon>Bacteria</taxon>
        <taxon>Bacillati</taxon>
        <taxon>Bacillota</taxon>
        <taxon>Bacilli</taxon>
        <taxon>Bacillales</taxon>
        <taxon>Paenibacillaceae</taxon>
        <taxon>Paenibacillus</taxon>
    </lineage>
</organism>
<evidence type="ECO:0000259" key="2">
    <source>
        <dbReference type="Pfam" id="PF04471"/>
    </source>
</evidence>
<feature type="domain" description="Restriction endonuclease type IV Mrr" evidence="2">
    <location>
        <begin position="104"/>
        <end position="211"/>
    </location>
</feature>
<dbReference type="InterPro" id="IPR011335">
    <property type="entry name" value="Restrct_endonuc-II-like"/>
</dbReference>
<keyword evidence="3" id="KW-0540">Nuclease</keyword>
<proteinExistence type="predicted"/>
<protein>
    <submittedName>
        <fullName evidence="3">Restriction endonuclease</fullName>
    </submittedName>
</protein>
<dbReference type="EMBL" id="JBHTKX010000009">
    <property type="protein sequence ID" value="MFD1131366.1"/>
    <property type="molecule type" value="Genomic_DNA"/>
</dbReference>
<keyword evidence="3" id="KW-0255">Endonuclease</keyword>
<dbReference type="InterPro" id="IPR052906">
    <property type="entry name" value="Type_IV_Methyl-Rstrct_Enzyme"/>
</dbReference>
<gene>
    <name evidence="3" type="ORF">ACFQ3J_24920</name>
</gene>
<keyword evidence="1" id="KW-0472">Membrane</keyword>
<dbReference type="InterPro" id="IPR011856">
    <property type="entry name" value="tRNA_endonuc-like_dom_sf"/>
</dbReference>
<dbReference type="RefSeq" id="WP_244533619.1">
    <property type="nucleotide sequence ID" value="NZ_JBHTKX010000009.1"/>
</dbReference>
<feature type="transmembrane region" description="Helical" evidence="1">
    <location>
        <begin position="12"/>
        <end position="32"/>
    </location>
</feature>
<dbReference type="Proteomes" id="UP001597169">
    <property type="component" value="Unassembled WGS sequence"/>
</dbReference>
<dbReference type="InterPro" id="IPR007560">
    <property type="entry name" value="Restrct_endonuc_IV_Mrr"/>
</dbReference>
<dbReference type="Gene3D" id="3.40.1350.10">
    <property type="match status" value="1"/>
</dbReference>
<dbReference type="PANTHER" id="PTHR30015">
    <property type="entry name" value="MRR RESTRICTION SYSTEM PROTEIN"/>
    <property type="match status" value="1"/>
</dbReference>
<dbReference type="SUPFAM" id="SSF52980">
    <property type="entry name" value="Restriction endonuclease-like"/>
    <property type="match status" value="1"/>
</dbReference>
<reference evidence="4" key="1">
    <citation type="journal article" date="2019" name="Int. J. Syst. Evol. Microbiol.">
        <title>The Global Catalogue of Microorganisms (GCM) 10K type strain sequencing project: providing services to taxonomists for standard genome sequencing and annotation.</title>
        <authorList>
            <consortium name="The Broad Institute Genomics Platform"/>
            <consortium name="The Broad Institute Genome Sequencing Center for Infectious Disease"/>
            <person name="Wu L."/>
            <person name="Ma J."/>
        </authorList>
    </citation>
    <scope>NUCLEOTIDE SEQUENCE [LARGE SCALE GENOMIC DNA]</scope>
    <source>
        <strain evidence="4">CCUG 53519</strain>
    </source>
</reference>
<sequence length="227" mass="26537">MWRIRRKAKRVFSNLFKIVILLFTLMIIITVMNRNTDNSNNQPLVQHININFEVAAFWIQTVFSWIKSWGLLVVAFTIIIIVLFKAIPYHRKMQRIKRSDIRAIDQMTGDQFEEFLVLFFRLLGYSAKKTKKSRDQGADVILNIDGVRVVVQAKRVRNKISNSAVQEVVASKAFYQATDAWVVTNSYYTEPAKELARVNNVQLWDRDRLISELSKINMNKHNRTVTD</sequence>
<keyword evidence="1" id="KW-1133">Transmembrane helix</keyword>
<evidence type="ECO:0000256" key="1">
    <source>
        <dbReference type="SAM" id="Phobius"/>
    </source>
</evidence>
<keyword evidence="3" id="KW-0378">Hydrolase</keyword>
<feature type="transmembrane region" description="Helical" evidence="1">
    <location>
        <begin position="68"/>
        <end position="87"/>
    </location>
</feature>
<dbReference type="GO" id="GO:0004519">
    <property type="term" value="F:endonuclease activity"/>
    <property type="evidence" value="ECO:0007669"/>
    <property type="project" value="UniProtKB-KW"/>
</dbReference>
<accession>A0ABW3Q7A9</accession>
<keyword evidence="1" id="KW-0812">Transmembrane</keyword>
<keyword evidence="4" id="KW-1185">Reference proteome</keyword>
<evidence type="ECO:0000313" key="4">
    <source>
        <dbReference type="Proteomes" id="UP001597169"/>
    </source>
</evidence>
<name>A0ABW3Q7A9_9BACL</name>
<dbReference type="PANTHER" id="PTHR30015:SF6">
    <property type="entry name" value="SLL1429 PROTEIN"/>
    <property type="match status" value="1"/>
</dbReference>
<comment type="caution">
    <text evidence="3">The sequence shown here is derived from an EMBL/GenBank/DDBJ whole genome shotgun (WGS) entry which is preliminary data.</text>
</comment>
<evidence type="ECO:0000313" key="3">
    <source>
        <dbReference type="EMBL" id="MFD1131366.1"/>
    </source>
</evidence>